<dbReference type="GO" id="GO:0006260">
    <property type="term" value="P:DNA replication"/>
    <property type="evidence" value="ECO:0007669"/>
    <property type="project" value="TreeGrafter"/>
</dbReference>
<dbReference type="Gene3D" id="2.40.50.140">
    <property type="entry name" value="Nucleic acid-binding proteins"/>
    <property type="match status" value="1"/>
</dbReference>
<dbReference type="SUPFAM" id="SSF50249">
    <property type="entry name" value="Nucleic acid-binding proteins"/>
    <property type="match status" value="1"/>
</dbReference>
<evidence type="ECO:0000256" key="5">
    <source>
        <dbReference type="SAM" id="MobiDB-lite"/>
    </source>
</evidence>
<feature type="domain" description="Replication protein A C-terminal" evidence="6">
    <location>
        <begin position="168"/>
        <end position="235"/>
    </location>
</feature>
<sequence length="243" mass="27093">MWNESSVGLGGGGFLDDSTQGDTSKKGPQSNEKTIVPVLIKHITSTTGDLQLAGRNVNIVSIVGILINIEQDTTKISFTVQDDTGTITAVKWIEADKNPAEINCSMEVNTYVRVYGLIRTQNNQRHLLILRMLPLEDLNELTCHFMEVMYVILRAKKPAEERESIVPTNNSLTDNTMSGMSREQIAVLEVVRSANEAECGIEKRDILVKVPKHIIPRVDEILEFLLCEGHIYTTSSEDFFKAT</sequence>
<evidence type="ECO:0000259" key="6">
    <source>
        <dbReference type="Pfam" id="PF08784"/>
    </source>
</evidence>
<evidence type="ECO:0000313" key="8">
    <source>
        <dbReference type="RefSeq" id="XP_024887490.1"/>
    </source>
</evidence>
<comment type="subcellular location">
    <subcellularLocation>
        <location evidence="1">Nucleus</location>
    </subcellularLocation>
</comment>
<name>A0A6J1R3V0_9HYME</name>
<organism evidence="7 8">
    <name type="scientific">Temnothorax curvispinosus</name>
    <dbReference type="NCBI Taxonomy" id="300111"/>
    <lineage>
        <taxon>Eukaryota</taxon>
        <taxon>Metazoa</taxon>
        <taxon>Ecdysozoa</taxon>
        <taxon>Arthropoda</taxon>
        <taxon>Hexapoda</taxon>
        <taxon>Insecta</taxon>
        <taxon>Pterygota</taxon>
        <taxon>Neoptera</taxon>
        <taxon>Endopterygota</taxon>
        <taxon>Hymenoptera</taxon>
        <taxon>Apocrita</taxon>
        <taxon>Aculeata</taxon>
        <taxon>Formicoidea</taxon>
        <taxon>Formicidae</taxon>
        <taxon>Myrmicinae</taxon>
        <taxon>Temnothorax</taxon>
    </lineage>
</organism>
<dbReference type="GO" id="GO:0003697">
    <property type="term" value="F:single-stranded DNA binding"/>
    <property type="evidence" value="ECO:0007669"/>
    <property type="project" value="TreeGrafter"/>
</dbReference>
<comment type="similarity">
    <text evidence="2">Belongs to the replication factor A protein 2 family.</text>
</comment>
<keyword evidence="4" id="KW-0539">Nucleus</keyword>
<gene>
    <name evidence="8" type="primary">LOC112464610</name>
</gene>
<dbReference type="GO" id="GO:0005662">
    <property type="term" value="C:DNA replication factor A complex"/>
    <property type="evidence" value="ECO:0007669"/>
    <property type="project" value="TreeGrafter"/>
</dbReference>
<dbReference type="AlphaFoldDB" id="A0A6J1R3V0"/>
<dbReference type="GO" id="GO:0006289">
    <property type="term" value="P:nucleotide-excision repair"/>
    <property type="evidence" value="ECO:0007669"/>
    <property type="project" value="TreeGrafter"/>
</dbReference>
<dbReference type="GO" id="GO:0000781">
    <property type="term" value="C:chromosome, telomeric region"/>
    <property type="evidence" value="ECO:0007669"/>
    <property type="project" value="TreeGrafter"/>
</dbReference>
<evidence type="ECO:0000256" key="1">
    <source>
        <dbReference type="ARBA" id="ARBA00004123"/>
    </source>
</evidence>
<feature type="region of interest" description="Disordered" evidence="5">
    <location>
        <begin position="1"/>
        <end position="31"/>
    </location>
</feature>
<proteinExistence type="inferred from homology"/>
<keyword evidence="3" id="KW-0238">DNA-binding</keyword>
<dbReference type="PANTHER" id="PTHR13989:SF16">
    <property type="entry name" value="REPLICATION PROTEIN A2"/>
    <property type="match status" value="1"/>
</dbReference>
<dbReference type="RefSeq" id="XP_024887490.1">
    <property type="nucleotide sequence ID" value="XM_025031722.1"/>
</dbReference>
<dbReference type="CTD" id="6118"/>
<feature type="compositionally biased region" description="Polar residues" evidence="5">
    <location>
        <begin position="17"/>
        <end position="31"/>
    </location>
</feature>
<evidence type="ECO:0000256" key="3">
    <source>
        <dbReference type="ARBA" id="ARBA00023125"/>
    </source>
</evidence>
<dbReference type="Pfam" id="PF08784">
    <property type="entry name" value="RPA_C"/>
    <property type="match status" value="1"/>
</dbReference>
<accession>A0A6J1R3V0</accession>
<dbReference type="SUPFAM" id="SSF46785">
    <property type="entry name" value="Winged helix' DNA-binding domain"/>
    <property type="match status" value="1"/>
</dbReference>
<dbReference type="GO" id="GO:0035861">
    <property type="term" value="C:site of double-strand break"/>
    <property type="evidence" value="ECO:0007669"/>
    <property type="project" value="TreeGrafter"/>
</dbReference>
<dbReference type="PANTHER" id="PTHR13989">
    <property type="entry name" value="REPLICATION PROTEIN A-RELATED"/>
    <property type="match status" value="1"/>
</dbReference>
<dbReference type="CDD" id="cd04478">
    <property type="entry name" value="RPA2_DBD_D"/>
    <property type="match status" value="1"/>
</dbReference>
<evidence type="ECO:0000313" key="7">
    <source>
        <dbReference type="Proteomes" id="UP000504618"/>
    </source>
</evidence>
<dbReference type="GO" id="GO:0000724">
    <property type="term" value="P:double-strand break repair via homologous recombination"/>
    <property type="evidence" value="ECO:0007669"/>
    <property type="project" value="TreeGrafter"/>
</dbReference>
<dbReference type="OrthoDB" id="25571at2759"/>
<dbReference type="InterPro" id="IPR036390">
    <property type="entry name" value="WH_DNA-bd_sf"/>
</dbReference>
<dbReference type="InterPro" id="IPR014892">
    <property type="entry name" value="RPA_C"/>
</dbReference>
<evidence type="ECO:0000256" key="2">
    <source>
        <dbReference type="ARBA" id="ARBA00007815"/>
    </source>
</evidence>
<protein>
    <submittedName>
        <fullName evidence="8">Replication protein A 32 kDa subunit</fullName>
    </submittedName>
</protein>
<dbReference type="Proteomes" id="UP000504618">
    <property type="component" value="Unplaced"/>
</dbReference>
<keyword evidence="7" id="KW-1185">Reference proteome</keyword>
<dbReference type="InterPro" id="IPR036388">
    <property type="entry name" value="WH-like_DNA-bd_sf"/>
</dbReference>
<reference evidence="8" key="1">
    <citation type="submission" date="2025-08" db="UniProtKB">
        <authorList>
            <consortium name="RefSeq"/>
        </authorList>
    </citation>
    <scope>IDENTIFICATION</scope>
    <source>
        <tissue evidence="8">Whole body</tissue>
    </source>
</reference>
<dbReference type="InterPro" id="IPR040260">
    <property type="entry name" value="RFA2-like"/>
</dbReference>
<dbReference type="InterPro" id="IPR012340">
    <property type="entry name" value="NA-bd_OB-fold"/>
</dbReference>
<dbReference type="Gene3D" id="1.10.10.10">
    <property type="entry name" value="Winged helix-like DNA-binding domain superfamily/Winged helix DNA-binding domain"/>
    <property type="match status" value="1"/>
</dbReference>
<dbReference type="GeneID" id="112464610"/>
<evidence type="ECO:0000256" key="4">
    <source>
        <dbReference type="ARBA" id="ARBA00023242"/>
    </source>
</evidence>